<gene>
    <name evidence="1" type="ORF">RB636_13060</name>
</gene>
<dbReference type="EMBL" id="JAVFKM010000005">
    <property type="protein sequence ID" value="MEF3114114.1"/>
    <property type="molecule type" value="Genomic_DNA"/>
</dbReference>
<evidence type="ECO:0000313" key="1">
    <source>
        <dbReference type="EMBL" id="MEF3114114.1"/>
    </source>
</evidence>
<reference evidence="1 2" key="1">
    <citation type="submission" date="2023-08" db="EMBL/GenBank/DDBJ databases">
        <authorList>
            <person name="Sharma P."/>
            <person name="Verma V."/>
            <person name="Mohan M.K."/>
            <person name="Dubey A.K."/>
        </authorList>
    </citation>
    <scope>NUCLEOTIDE SEQUENCE [LARGE SCALE GENOMIC DNA]</scope>
    <source>
        <strain evidence="1 2">ADP4</strain>
    </source>
</reference>
<sequence>MSERTRTGSLLPLFADTTAVVRALAEDGRPWHQVDLSTAPSALFAGSPLQ</sequence>
<evidence type="ECO:0000313" key="2">
    <source>
        <dbReference type="Proteomes" id="UP001348265"/>
    </source>
</evidence>
<proteinExistence type="predicted"/>
<keyword evidence="2" id="KW-1185">Reference proteome</keyword>
<organism evidence="1 2">
    <name type="scientific">Streptomyces chrestomyceticus</name>
    <dbReference type="NCBI Taxonomy" id="68185"/>
    <lineage>
        <taxon>Bacteria</taxon>
        <taxon>Bacillati</taxon>
        <taxon>Actinomycetota</taxon>
        <taxon>Actinomycetes</taxon>
        <taxon>Kitasatosporales</taxon>
        <taxon>Streptomycetaceae</taxon>
        <taxon>Streptomyces</taxon>
    </lineage>
</organism>
<dbReference type="Proteomes" id="UP001348265">
    <property type="component" value="Unassembled WGS sequence"/>
</dbReference>
<dbReference type="RefSeq" id="WP_331786659.1">
    <property type="nucleotide sequence ID" value="NZ_JAVFKM010000005.1"/>
</dbReference>
<comment type="caution">
    <text evidence="1">The sequence shown here is derived from an EMBL/GenBank/DDBJ whole genome shotgun (WGS) entry which is preliminary data.</text>
</comment>
<name>A0ABU7WSS0_9ACTN</name>
<protein>
    <submittedName>
        <fullName evidence="1">Uncharacterized protein</fullName>
    </submittedName>
</protein>
<accession>A0ABU7WSS0</accession>